<feature type="transmembrane region" description="Helical" evidence="1">
    <location>
        <begin position="40"/>
        <end position="59"/>
    </location>
</feature>
<dbReference type="Proteomes" id="UP001209540">
    <property type="component" value="Unassembled WGS sequence"/>
</dbReference>
<protein>
    <submittedName>
        <fullName evidence="2">Uncharacterized protein</fullName>
    </submittedName>
</protein>
<reference evidence="2" key="1">
    <citation type="journal article" date="2022" name="IScience">
        <title>Evolution of zygomycete secretomes and the origins of terrestrial fungal ecologies.</title>
        <authorList>
            <person name="Chang Y."/>
            <person name="Wang Y."/>
            <person name="Mondo S."/>
            <person name="Ahrendt S."/>
            <person name="Andreopoulos W."/>
            <person name="Barry K."/>
            <person name="Beard J."/>
            <person name="Benny G.L."/>
            <person name="Blankenship S."/>
            <person name="Bonito G."/>
            <person name="Cuomo C."/>
            <person name="Desiro A."/>
            <person name="Gervers K.A."/>
            <person name="Hundley H."/>
            <person name="Kuo A."/>
            <person name="LaButti K."/>
            <person name="Lang B.F."/>
            <person name="Lipzen A."/>
            <person name="O'Donnell K."/>
            <person name="Pangilinan J."/>
            <person name="Reynolds N."/>
            <person name="Sandor L."/>
            <person name="Smith M.E."/>
            <person name="Tsang A."/>
            <person name="Grigoriev I.V."/>
            <person name="Stajich J.E."/>
            <person name="Spatafora J.W."/>
        </authorList>
    </citation>
    <scope>NUCLEOTIDE SEQUENCE</scope>
    <source>
        <strain evidence="2">RSA 2281</strain>
    </source>
</reference>
<proteinExistence type="predicted"/>
<accession>A0AAD5JY35</accession>
<name>A0AAD5JY35_9FUNG</name>
<dbReference type="AlphaFoldDB" id="A0AAD5JY35"/>
<feature type="transmembrane region" description="Helical" evidence="1">
    <location>
        <begin position="244"/>
        <end position="265"/>
    </location>
</feature>
<feature type="transmembrane region" description="Helical" evidence="1">
    <location>
        <begin position="138"/>
        <end position="160"/>
    </location>
</feature>
<feature type="transmembrane region" description="Helical" evidence="1">
    <location>
        <begin position="207"/>
        <end position="224"/>
    </location>
</feature>
<feature type="transmembrane region" description="Helical" evidence="1">
    <location>
        <begin position="6"/>
        <end position="28"/>
    </location>
</feature>
<gene>
    <name evidence="2" type="ORF">BDA99DRAFT_565994</name>
</gene>
<reference evidence="2" key="2">
    <citation type="submission" date="2023-02" db="EMBL/GenBank/DDBJ databases">
        <authorList>
            <consortium name="DOE Joint Genome Institute"/>
            <person name="Mondo S.J."/>
            <person name="Chang Y."/>
            <person name="Wang Y."/>
            <person name="Ahrendt S."/>
            <person name="Andreopoulos W."/>
            <person name="Barry K."/>
            <person name="Beard J."/>
            <person name="Benny G.L."/>
            <person name="Blankenship S."/>
            <person name="Bonito G."/>
            <person name="Cuomo C."/>
            <person name="Desiro A."/>
            <person name="Gervers K.A."/>
            <person name="Hundley H."/>
            <person name="Kuo A."/>
            <person name="LaButti K."/>
            <person name="Lang B.F."/>
            <person name="Lipzen A."/>
            <person name="O'Donnell K."/>
            <person name="Pangilinan J."/>
            <person name="Reynolds N."/>
            <person name="Sandor L."/>
            <person name="Smith M.W."/>
            <person name="Tsang A."/>
            <person name="Grigoriev I.V."/>
            <person name="Stajich J.E."/>
            <person name="Spatafora J.W."/>
        </authorList>
    </citation>
    <scope>NUCLEOTIDE SEQUENCE</scope>
    <source>
        <strain evidence="2">RSA 2281</strain>
    </source>
</reference>
<evidence type="ECO:0000313" key="2">
    <source>
        <dbReference type="EMBL" id="KAI9245080.1"/>
    </source>
</evidence>
<evidence type="ECO:0000313" key="3">
    <source>
        <dbReference type="Proteomes" id="UP001209540"/>
    </source>
</evidence>
<keyword evidence="3" id="KW-1185">Reference proteome</keyword>
<comment type="caution">
    <text evidence="2">The sequence shown here is derived from an EMBL/GenBank/DDBJ whole genome shotgun (WGS) entry which is preliminary data.</text>
</comment>
<organism evidence="2 3">
    <name type="scientific">Phascolomyces articulosus</name>
    <dbReference type="NCBI Taxonomy" id="60185"/>
    <lineage>
        <taxon>Eukaryota</taxon>
        <taxon>Fungi</taxon>
        <taxon>Fungi incertae sedis</taxon>
        <taxon>Mucoromycota</taxon>
        <taxon>Mucoromycotina</taxon>
        <taxon>Mucoromycetes</taxon>
        <taxon>Mucorales</taxon>
        <taxon>Lichtheimiaceae</taxon>
        <taxon>Phascolomyces</taxon>
    </lineage>
</organism>
<sequence>MPTPTDFAYGTSIPIIVFAAISSFGSIFQFIRTRKFPIRYLYMLLAANGMVIVKCSNLAGTTPQAALVAIWFGRVYIPLLYSVFFDASTTMITASFSNNNHDQDDEGVAVPAAKDADSLEKSTAAPELKPSKMLLLPAYIASFITYVLIITITVAVGMTLPTANKGDIATAKRITALDDFNVYSGWSYVLLAIIQLAIGYKHLGKAFITLSIYFLTLAIPGIGGTISQALSKTVSATYPSTGDIISFVMFDLVSTLGLIYACWWCSTRSWTPSTKA</sequence>
<keyword evidence="1" id="KW-1133">Transmembrane helix</keyword>
<keyword evidence="1" id="KW-0812">Transmembrane</keyword>
<dbReference type="EMBL" id="JAIXMP010000054">
    <property type="protein sequence ID" value="KAI9245080.1"/>
    <property type="molecule type" value="Genomic_DNA"/>
</dbReference>
<evidence type="ECO:0000256" key="1">
    <source>
        <dbReference type="SAM" id="Phobius"/>
    </source>
</evidence>
<keyword evidence="1" id="KW-0472">Membrane</keyword>
<feature type="transmembrane region" description="Helical" evidence="1">
    <location>
        <begin position="65"/>
        <end position="85"/>
    </location>
</feature>
<feature type="transmembrane region" description="Helical" evidence="1">
    <location>
        <begin position="180"/>
        <end position="200"/>
    </location>
</feature>